<proteinExistence type="predicted"/>
<dbReference type="AlphaFoldDB" id="A0A6C0J8L6"/>
<feature type="region of interest" description="Disordered" evidence="1">
    <location>
        <begin position="185"/>
        <end position="205"/>
    </location>
</feature>
<dbReference type="EMBL" id="MN740327">
    <property type="protein sequence ID" value="QHU00358.1"/>
    <property type="molecule type" value="Genomic_DNA"/>
</dbReference>
<organism evidence="2">
    <name type="scientific">viral metagenome</name>
    <dbReference type="NCBI Taxonomy" id="1070528"/>
    <lineage>
        <taxon>unclassified sequences</taxon>
        <taxon>metagenomes</taxon>
        <taxon>organismal metagenomes</taxon>
    </lineage>
</organism>
<sequence length="319" mass="36818">MIDDNDIKVNIIINFYLFHLICIRYFRTHDVMGNGNSLISVNDFTERVLGTVVATLSPQLDKELVFKTSKEIKDDDKHCLPLVNTPLNPSLDDVTKQYSEYYNYDKQTLINKYLENHILDSEEHINEFLKLLVTRLTVKSQSVKNLTTPSVKSKQYNIPAVVRPPPKETLSEKTHKQLNDEARNQASYKETQSINEIQQRSQASVQARKEIQYRPQAPEQAVHTKGRKKLQKRIQSMMSSIDHVSNQLNEDTSFTQEQLSNTANLPEAPETLQEQSVSLPLVHETIEHQQIIAETQEFEQPYIGDNTSNNEVLEFQYTQ</sequence>
<reference evidence="2" key="1">
    <citation type="journal article" date="2020" name="Nature">
        <title>Giant virus diversity and host interactions through global metagenomics.</title>
        <authorList>
            <person name="Schulz F."/>
            <person name="Roux S."/>
            <person name="Paez-Espino D."/>
            <person name="Jungbluth S."/>
            <person name="Walsh D.A."/>
            <person name="Denef V.J."/>
            <person name="McMahon K.D."/>
            <person name="Konstantinidis K.T."/>
            <person name="Eloe-Fadrosh E.A."/>
            <person name="Kyrpides N.C."/>
            <person name="Woyke T."/>
        </authorList>
    </citation>
    <scope>NUCLEOTIDE SEQUENCE</scope>
    <source>
        <strain evidence="2">GVMAG-M-3300025860-20</strain>
    </source>
</reference>
<evidence type="ECO:0000313" key="2">
    <source>
        <dbReference type="EMBL" id="QHU00358.1"/>
    </source>
</evidence>
<evidence type="ECO:0000256" key="1">
    <source>
        <dbReference type="SAM" id="MobiDB-lite"/>
    </source>
</evidence>
<name>A0A6C0J8L6_9ZZZZ</name>
<accession>A0A6C0J8L6</accession>
<protein>
    <submittedName>
        <fullName evidence="2">Uncharacterized protein</fullName>
    </submittedName>
</protein>